<dbReference type="PROSITE" id="PS50883">
    <property type="entry name" value="EAL"/>
    <property type="match status" value="1"/>
</dbReference>
<accession>A0AA52H9M6</accession>
<organism evidence="2 3">
    <name type="scientific">Temperatibacter marinus</name>
    <dbReference type="NCBI Taxonomy" id="1456591"/>
    <lineage>
        <taxon>Bacteria</taxon>
        <taxon>Pseudomonadati</taxon>
        <taxon>Pseudomonadota</taxon>
        <taxon>Alphaproteobacteria</taxon>
        <taxon>Kordiimonadales</taxon>
        <taxon>Temperatibacteraceae</taxon>
        <taxon>Temperatibacter</taxon>
    </lineage>
</organism>
<dbReference type="PANTHER" id="PTHR33121">
    <property type="entry name" value="CYCLIC DI-GMP PHOSPHODIESTERASE PDEF"/>
    <property type="match status" value="1"/>
</dbReference>
<feature type="domain" description="EAL" evidence="1">
    <location>
        <begin position="289"/>
        <end position="534"/>
    </location>
</feature>
<dbReference type="SUPFAM" id="SSF141868">
    <property type="entry name" value="EAL domain-like"/>
    <property type="match status" value="1"/>
</dbReference>
<dbReference type="InterPro" id="IPR050706">
    <property type="entry name" value="Cyclic-di-GMP_PDE-like"/>
</dbReference>
<dbReference type="InterPro" id="IPR001633">
    <property type="entry name" value="EAL_dom"/>
</dbReference>
<dbReference type="InterPro" id="IPR035919">
    <property type="entry name" value="EAL_sf"/>
</dbReference>
<keyword evidence="3" id="KW-1185">Reference proteome</keyword>
<dbReference type="InterPro" id="IPR000014">
    <property type="entry name" value="PAS"/>
</dbReference>
<dbReference type="Gene3D" id="3.20.20.450">
    <property type="entry name" value="EAL domain"/>
    <property type="match status" value="1"/>
</dbReference>
<proteinExistence type="predicted"/>
<dbReference type="PANTHER" id="PTHR33121:SF15">
    <property type="entry name" value="BLUE LIGHT- AND TEMPERATURE-REGULATED ANTIREPRESSOR BLUF"/>
    <property type="match status" value="1"/>
</dbReference>
<dbReference type="AlphaFoldDB" id="A0AA52H9M6"/>
<dbReference type="CDD" id="cd01948">
    <property type="entry name" value="EAL"/>
    <property type="match status" value="1"/>
</dbReference>
<evidence type="ECO:0000313" key="2">
    <source>
        <dbReference type="EMBL" id="WND03351.1"/>
    </source>
</evidence>
<dbReference type="Gene3D" id="3.30.70.270">
    <property type="match status" value="1"/>
</dbReference>
<sequence>MQDIKKDRERFVAFAFASAEIFLEVNVSGKIHYEGGACSRITPSEETTLIGKRIHDLVVDEDMPFIDAFFPRIAEKKRLGPLPVRFKNTVGGQINLRVFALHMTDEAIYIALRSAPLANDYGMMQDHFDPNTGLINRTGFLELAGRTMRGTTLSGGDVKLTMAHIEGLEETRKKLGTKEVRSLINNIAAHFRSLSVDGTMAGQINETDFAILHHGQTSEQEIQTAVAKVDKAGLLKTSVSTVKTSDDAEMTEQQVIRTLSYVFTQFSKDPSKLNFESITEIYEDVAVKAKTRMTAIDHVIENRSFKLNYQPIYDLKTGEISHHEILSRFDDVIQGDTPFELIQFAEDIGLIENFDLAVFTKAIESIESYRRLDTKLRLAVNLSGRTLSSENHMEKLLKLLEENKHLCGQIMIELTESSAVSDVERAGRIFNRIKKIGFALSIDDFGKGAAGLNYLRAFDVDYVKIDGAFIRDLTREELRPGMLLTIIRLCKDLEVKTIAEHVEERFQADILEALGVDYAQGYYYSKPLPSPLVP</sequence>
<dbReference type="Proteomes" id="UP001268683">
    <property type="component" value="Chromosome"/>
</dbReference>
<name>A0AA52H9M6_9PROT</name>
<dbReference type="Pfam" id="PF00563">
    <property type="entry name" value="EAL"/>
    <property type="match status" value="1"/>
</dbReference>
<dbReference type="GO" id="GO:0071111">
    <property type="term" value="F:cyclic-guanylate-specific phosphodiesterase activity"/>
    <property type="evidence" value="ECO:0007669"/>
    <property type="project" value="InterPro"/>
</dbReference>
<dbReference type="CDD" id="cd00130">
    <property type="entry name" value="PAS"/>
    <property type="match status" value="1"/>
</dbReference>
<dbReference type="RefSeq" id="WP_310799204.1">
    <property type="nucleotide sequence ID" value="NZ_CP123872.1"/>
</dbReference>
<dbReference type="InterPro" id="IPR043128">
    <property type="entry name" value="Rev_trsase/Diguanyl_cyclase"/>
</dbReference>
<dbReference type="KEGG" id="tmk:QGN29_03070"/>
<gene>
    <name evidence="2" type="ORF">QGN29_03070</name>
</gene>
<dbReference type="SMART" id="SM00052">
    <property type="entry name" value="EAL"/>
    <property type="match status" value="1"/>
</dbReference>
<dbReference type="EMBL" id="CP123872">
    <property type="protein sequence ID" value="WND03351.1"/>
    <property type="molecule type" value="Genomic_DNA"/>
</dbReference>
<protein>
    <submittedName>
        <fullName evidence="2">EAL domain-containing protein</fullName>
    </submittedName>
</protein>
<dbReference type="SUPFAM" id="SSF55073">
    <property type="entry name" value="Nucleotide cyclase"/>
    <property type="match status" value="1"/>
</dbReference>
<evidence type="ECO:0000313" key="3">
    <source>
        <dbReference type="Proteomes" id="UP001268683"/>
    </source>
</evidence>
<dbReference type="InterPro" id="IPR029787">
    <property type="entry name" value="Nucleotide_cyclase"/>
</dbReference>
<reference evidence="2" key="1">
    <citation type="submission" date="2023-04" db="EMBL/GenBank/DDBJ databases">
        <title>Complete genome sequence of Temperatibacter marinus.</title>
        <authorList>
            <person name="Rong J.-C."/>
            <person name="Yi M.-L."/>
            <person name="Zhao Q."/>
        </authorList>
    </citation>
    <scope>NUCLEOTIDE SEQUENCE</scope>
    <source>
        <strain evidence="2">NBRC 110045</strain>
    </source>
</reference>
<evidence type="ECO:0000259" key="1">
    <source>
        <dbReference type="PROSITE" id="PS50883"/>
    </source>
</evidence>